<evidence type="ECO:0000256" key="4">
    <source>
        <dbReference type="ARBA" id="ARBA00022833"/>
    </source>
</evidence>
<gene>
    <name evidence="9" type="ORF">SCHCODRAFT_256713</name>
</gene>
<evidence type="ECO:0000256" key="2">
    <source>
        <dbReference type="ARBA" id="ARBA00022723"/>
    </source>
</evidence>
<accession>D8Q2R1</accession>
<dbReference type="PROSITE" id="PS50114">
    <property type="entry name" value="GATA_ZN_FINGER_2"/>
    <property type="match status" value="2"/>
</dbReference>
<dbReference type="KEGG" id="scm:SCHCO_01088168"/>
<dbReference type="Proteomes" id="UP000007431">
    <property type="component" value="Unassembled WGS sequence"/>
</dbReference>
<feature type="compositionally biased region" description="Polar residues" evidence="7">
    <location>
        <begin position="14"/>
        <end position="23"/>
    </location>
</feature>
<keyword evidence="2" id="KW-0479">Metal-binding</keyword>
<keyword evidence="5" id="KW-0539">Nucleus</keyword>
<dbReference type="PANTHER" id="PTHR10071:SF281">
    <property type="entry name" value="BOX A-BINDING FACTOR-RELATED"/>
    <property type="match status" value="1"/>
</dbReference>
<dbReference type="GeneID" id="9590249"/>
<dbReference type="InterPro" id="IPR000679">
    <property type="entry name" value="Znf_GATA"/>
</dbReference>
<feature type="region of interest" description="Disordered" evidence="7">
    <location>
        <begin position="204"/>
        <end position="254"/>
    </location>
</feature>
<feature type="domain" description="GATA-type" evidence="8">
    <location>
        <begin position="257"/>
        <end position="287"/>
    </location>
</feature>
<evidence type="ECO:0000313" key="10">
    <source>
        <dbReference type="Proteomes" id="UP000007431"/>
    </source>
</evidence>
<proteinExistence type="predicted"/>
<feature type="region of interest" description="Disordered" evidence="7">
    <location>
        <begin position="102"/>
        <end position="159"/>
    </location>
</feature>
<reference evidence="9 10" key="1">
    <citation type="journal article" date="2010" name="Nat. Biotechnol.">
        <title>Genome sequence of the model mushroom Schizophyllum commune.</title>
        <authorList>
            <person name="Ohm R.A."/>
            <person name="de Jong J.F."/>
            <person name="Lugones L.G."/>
            <person name="Aerts A."/>
            <person name="Kothe E."/>
            <person name="Stajich J.E."/>
            <person name="de Vries R.P."/>
            <person name="Record E."/>
            <person name="Levasseur A."/>
            <person name="Baker S.E."/>
            <person name="Bartholomew K.A."/>
            <person name="Coutinho P.M."/>
            <person name="Erdmann S."/>
            <person name="Fowler T.J."/>
            <person name="Gathman A.C."/>
            <person name="Lombard V."/>
            <person name="Henrissat B."/>
            <person name="Knabe N."/>
            <person name="Kuees U."/>
            <person name="Lilly W.W."/>
            <person name="Lindquist E."/>
            <person name="Lucas S."/>
            <person name="Magnuson J.K."/>
            <person name="Piumi F."/>
            <person name="Raudaskoski M."/>
            <person name="Salamov A."/>
            <person name="Schmutz J."/>
            <person name="Schwarze F.W.M.R."/>
            <person name="vanKuyk P.A."/>
            <person name="Horton J.S."/>
            <person name="Grigoriev I.V."/>
            <person name="Woesten H.A.B."/>
        </authorList>
    </citation>
    <scope>NUCLEOTIDE SEQUENCE [LARGE SCALE GENOMIC DNA]</scope>
    <source>
        <strain evidence="10">H4-8 / FGSC 9210</strain>
    </source>
</reference>
<dbReference type="InterPro" id="IPR013088">
    <property type="entry name" value="Znf_NHR/GATA"/>
</dbReference>
<dbReference type="EMBL" id="GL377305">
    <property type="protein sequence ID" value="EFI97562.1"/>
    <property type="molecule type" value="Genomic_DNA"/>
</dbReference>
<dbReference type="OrthoDB" id="515401at2759"/>
<feature type="domain" description="GATA-type" evidence="8">
    <location>
        <begin position="64"/>
        <end position="106"/>
    </location>
</feature>
<evidence type="ECO:0000256" key="5">
    <source>
        <dbReference type="ARBA" id="ARBA00023242"/>
    </source>
</evidence>
<dbReference type="CDD" id="cd00202">
    <property type="entry name" value="ZnF_GATA"/>
    <property type="match status" value="2"/>
</dbReference>
<dbReference type="GO" id="GO:0000981">
    <property type="term" value="F:DNA-binding transcription factor activity, RNA polymerase II-specific"/>
    <property type="evidence" value="ECO:0007669"/>
    <property type="project" value="TreeGrafter"/>
</dbReference>
<evidence type="ECO:0000256" key="6">
    <source>
        <dbReference type="PROSITE-ProRule" id="PRU00094"/>
    </source>
</evidence>
<dbReference type="VEuPathDB" id="FungiDB:SCHCODRAFT_01088168"/>
<evidence type="ECO:0000256" key="7">
    <source>
        <dbReference type="SAM" id="MobiDB-lite"/>
    </source>
</evidence>
<dbReference type="SMART" id="SM00401">
    <property type="entry name" value="ZnF_GATA"/>
    <property type="match status" value="2"/>
</dbReference>
<feature type="non-terminal residue" evidence="9">
    <location>
        <position position="287"/>
    </location>
</feature>
<evidence type="ECO:0000259" key="8">
    <source>
        <dbReference type="PROSITE" id="PS50114"/>
    </source>
</evidence>
<dbReference type="PROSITE" id="PS00344">
    <property type="entry name" value="GATA_ZN_FINGER_1"/>
    <property type="match status" value="1"/>
</dbReference>
<sequence>MSVESPVMPVHPTVPQTIQQVPSTERLPRPSEQLPPERRNSIRSERQSQSRPQSRNSDAENRHPNPSPICAHCGTSQSSVWQQDQEGNAVCNTCGLYQKSRQMARPGSSSPTSFTTSPSVSPQSPPHALNAPASPTFQQPCHPAAPLNGAVKQPSRRPVGGTCPGDGRCDGTGGASACSGCPTFINTANHITTFTIGMGDSKPEYKSNAPIDPSLADAQARHSPTSMPGTSSGPPPPPPAGPSGTRSVPEERPKKLGVTALSCANCGTSTTPLWRRDDSGNNICNAC</sequence>
<dbReference type="GO" id="GO:0005634">
    <property type="term" value="C:nucleus"/>
    <property type="evidence" value="ECO:0007669"/>
    <property type="project" value="UniProtKB-SubCell"/>
</dbReference>
<comment type="subcellular location">
    <subcellularLocation>
        <location evidence="1">Nucleus</location>
    </subcellularLocation>
</comment>
<dbReference type="Gene3D" id="3.30.50.10">
    <property type="entry name" value="Erythroid Transcription Factor GATA-1, subunit A"/>
    <property type="match status" value="2"/>
</dbReference>
<keyword evidence="3 6" id="KW-0863">Zinc-finger</keyword>
<feature type="region of interest" description="Disordered" evidence="7">
    <location>
        <begin position="1"/>
        <end position="70"/>
    </location>
</feature>
<feature type="compositionally biased region" description="Low complexity" evidence="7">
    <location>
        <begin position="223"/>
        <end position="232"/>
    </location>
</feature>
<keyword evidence="10" id="KW-1185">Reference proteome</keyword>
<dbReference type="PRINTS" id="PR00619">
    <property type="entry name" value="GATAZNFINGER"/>
</dbReference>
<name>D8Q2R1_SCHCM</name>
<evidence type="ECO:0000256" key="3">
    <source>
        <dbReference type="ARBA" id="ARBA00022771"/>
    </source>
</evidence>
<dbReference type="AlphaFoldDB" id="D8Q2R1"/>
<feature type="compositionally biased region" description="Basic and acidic residues" evidence="7">
    <location>
        <begin position="35"/>
        <end position="48"/>
    </location>
</feature>
<dbReference type="GO" id="GO:0000978">
    <property type="term" value="F:RNA polymerase II cis-regulatory region sequence-specific DNA binding"/>
    <property type="evidence" value="ECO:0007669"/>
    <property type="project" value="TreeGrafter"/>
</dbReference>
<dbReference type="HOGENOM" id="CLU_971661_0_0_1"/>
<keyword evidence="4" id="KW-0862">Zinc</keyword>
<dbReference type="GO" id="GO:0008270">
    <property type="term" value="F:zinc ion binding"/>
    <property type="evidence" value="ECO:0007669"/>
    <property type="project" value="UniProtKB-KW"/>
</dbReference>
<dbReference type="PANTHER" id="PTHR10071">
    <property type="entry name" value="TRANSCRIPTION FACTOR GATA FAMILY MEMBER"/>
    <property type="match status" value="1"/>
</dbReference>
<dbReference type="OMA" id="NAESNIC"/>
<feature type="compositionally biased region" description="Low complexity" evidence="7">
    <location>
        <begin position="106"/>
        <end position="122"/>
    </location>
</feature>
<dbReference type="Pfam" id="PF00320">
    <property type="entry name" value="GATA"/>
    <property type="match status" value="2"/>
</dbReference>
<dbReference type="SUPFAM" id="SSF57716">
    <property type="entry name" value="Glucocorticoid receptor-like (DNA-binding domain)"/>
    <property type="match status" value="2"/>
</dbReference>
<dbReference type="InterPro" id="IPR039355">
    <property type="entry name" value="Transcription_factor_GATA"/>
</dbReference>
<dbReference type="eggNOG" id="KOG1601">
    <property type="taxonomic scope" value="Eukaryota"/>
</dbReference>
<dbReference type="InParanoid" id="D8Q2R1"/>
<evidence type="ECO:0000313" key="9">
    <source>
        <dbReference type="EMBL" id="EFI97562.1"/>
    </source>
</evidence>
<dbReference type="GO" id="GO:0000122">
    <property type="term" value="P:negative regulation of transcription by RNA polymerase II"/>
    <property type="evidence" value="ECO:0007669"/>
    <property type="project" value="TreeGrafter"/>
</dbReference>
<evidence type="ECO:0000256" key="1">
    <source>
        <dbReference type="ARBA" id="ARBA00004123"/>
    </source>
</evidence>
<organism evidence="10">
    <name type="scientific">Schizophyllum commune (strain H4-8 / FGSC 9210)</name>
    <name type="common">Split gill fungus</name>
    <dbReference type="NCBI Taxonomy" id="578458"/>
    <lineage>
        <taxon>Eukaryota</taxon>
        <taxon>Fungi</taxon>
        <taxon>Dikarya</taxon>
        <taxon>Basidiomycota</taxon>
        <taxon>Agaricomycotina</taxon>
        <taxon>Agaricomycetes</taxon>
        <taxon>Agaricomycetidae</taxon>
        <taxon>Agaricales</taxon>
        <taxon>Schizophyllaceae</taxon>
        <taxon>Schizophyllum</taxon>
    </lineage>
</organism>
<protein>
    <recommendedName>
        <fullName evidence="8">GATA-type domain-containing protein</fullName>
    </recommendedName>
</protein>
<dbReference type="GO" id="GO:0045944">
    <property type="term" value="P:positive regulation of transcription by RNA polymerase II"/>
    <property type="evidence" value="ECO:0007669"/>
    <property type="project" value="TreeGrafter"/>
</dbReference>
<dbReference type="STRING" id="578458.D8Q2R1"/>